<comment type="caution">
    <text evidence="3">The sequence shown here is derived from an EMBL/GenBank/DDBJ whole genome shotgun (WGS) entry which is preliminary data.</text>
</comment>
<keyword evidence="4" id="KW-1185">Reference proteome</keyword>
<dbReference type="Pfam" id="PF02494">
    <property type="entry name" value="HYR"/>
    <property type="match status" value="1"/>
</dbReference>
<feature type="domain" description="HYR" evidence="2">
    <location>
        <begin position="1"/>
        <end position="59"/>
    </location>
</feature>
<evidence type="ECO:0000256" key="1">
    <source>
        <dbReference type="ARBA" id="ARBA00022737"/>
    </source>
</evidence>
<evidence type="ECO:0000313" key="3">
    <source>
        <dbReference type="EMBL" id="NHM05586.1"/>
    </source>
</evidence>
<sequence>CYAINVVLGTPVTSDNCSVVSVSNDAPASFSIGNTTVTWTVVDGSGNTATATQVVTVEDNELPTIVAPIAINTTTNTDCTRTG</sequence>
<accession>A0ABX0IEB8</accession>
<feature type="non-terminal residue" evidence="3">
    <location>
        <position position="1"/>
    </location>
</feature>
<evidence type="ECO:0000259" key="2">
    <source>
        <dbReference type="PROSITE" id="PS50825"/>
    </source>
</evidence>
<name>A0ABX0IEB8_9FLAO</name>
<proteinExistence type="predicted"/>
<evidence type="ECO:0000313" key="4">
    <source>
        <dbReference type="Proteomes" id="UP000761423"/>
    </source>
</evidence>
<dbReference type="PROSITE" id="PS50825">
    <property type="entry name" value="HYR"/>
    <property type="match status" value="1"/>
</dbReference>
<keyword evidence="1" id="KW-0677">Repeat</keyword>
<reference evidence="3 4" key="1">
    <citation type="submission" date="2020-02" db="EMBL/GenBank/DDBJ databases">
        <authorList>
            <person name="Chen W.-M."/>
        </authorList>
    </citation>
    <scope>NUCLEOTIDE SEQUENCE [LARGE SCALE GENOMIC DNA]</scope>
    <source>
        <strain evidence="3 4">TWA-26</strain>
    </source>
</reference>
<dbReference type="Gene3D" id="2.60.40.10">
    <property type="entry name" value="Immunoglobulins"/>
    <property type="match status" value="1"/>
</dbReference>
<dbReference type="InterPro" id="IPR013783">
    <property type="entry name" value="Ig-like_fold"/>
</dbReference>
<protein>
    <submittedName>
        <fullName evidence="3">HYR domain-containing protein</fullName>
    </submittedName>
</protein>
<dbReference type="EMBL" id="JAAJBV010000029">
    <property type="protein sequence ID" value="NHM05586.1"/>
    <property type="molecule type" value="Genomic_DNA"/>
</dbReference>
<dbReference type="InterPro" id="IPR003410">
    <property type="entry name" value="HYR_dom"/>
</dbReference>
<gene>
    <name evidence="3" type="ORF">G4L40_12855</name>
</gene>
<dbReference type="RefSeq" id="WP_166237594.1">
    <property type="nucleotide sequence ID" value="NZ_JAAJBV010000029.1"/>
</dbReference>
<feature type="non-terminal residue" evidence="3">
    <location>
        <position position="83"/>
    </location>
</feature>
<organism evidence="3 4">
    <name type="scientific">Flavobacterium celericrescens</name>
    <dbReference type="NCBI Taxonomy" id="2709780"/>
    <lineage>
        <taxon>Bacteria</taxon>
        <taxon>Pseudomonadati</taxon>
        <taxon>Bacteroidota</taxon>
        <taxon>Flavobacteriia</taxon>
        <taxon>Flavobacteriales</taxon>
        <taxon>Flavobacteriaceae</taxon>
        <taxon>Flavobacterium</taxon>
    </lineage>
</organism>
<dbReference type="Proteomes" id="UP000761423">
    <property type="component" value="Unassembled WGS sequence"/>
</dbReference>